<sequence length="46" mass="4900">MRTAAKSPSLYFSGNLATTTANAYTSFMPIGACCCCLHQFTGMRAC</sequence>
<comment type="caution">
    <text evidence="1">The sequence shown here is derived from an EMBL/GenBank/DDBJ whole genome shotgun (WGS) entry which is preliminary data.</text>
</comment>
<organism evidence="1 2">
    <name type="scientific">Pontibacter anaerobius</name>
    <dbReference type="NCBI Taxonomy" id="2993940"/>
    <lineage>
        <taxon>Bacteria</taxon>
        <taxon>Pseudomonadati</taxon>
        <taxon>Bacteroidota</taxon>
        <taxon>Cytophagia</taxon>
        <taxon>Cytophagales</taxon>
        <taxon>Hymenobacteraceae</taxon>
        <taxon>Pontibacter</taxon>
    </lineage>
</organism>
<accession>A0ABT3RI11</accession>
<reference evidence="1 2" key="1">
    <citation type="submission" date="2022-11" db="EMBL/GenBank/DDBJ databases">
        <title>The characterization of three novel Bacteroidetes species and genomic analysis of their roles in tidal elemental geochemical cycles.</title>
        <authorList>
            <person name="Ma K.-J."/>
        </authorList>
    </citation>
    <scope>NUCLEOTIDE SEQUENCE [LARGE SCALE GENOMIC DNA]</scope>
    <source>
        <strain evidence="1 2">M82</strain>
    </source>
</reference>
<protein>
    <submittedName>
        <fullName evidence="1">Uncharacterized protein</fullName>
    </submittedName>
</protein>
<evidence type="ECO:0000313" key="1">
    <source>
        <dbReference type="EMBL" id="MCX2741039.1"/>
    </source>
</evidence>
<name>A0ABT3RI11_9BACT</name>
<dbReference type="RefSeq" id="WP_266053130.1">
    <property type="nucleotide sequence ID" value="NZ_JAPFQO010000009.1"/>
</dbReference>
<gene>
    <name evidence="1" type="ORF">OO017_13860</name>
</gene>
<dbReference type="Proteomes" id="UP001207228">
    <property type="component" value="Unassembled WGS sequence"/>
</dbReference>
<evidence type="ECO:0000313" key="2">
    <source>
        <dbReference type="Proteomes" id="UP001207228"/>
    </source>
</evidence>
<dbReference type="EMBL" id="JAPFQO010000009">
    <property type="protein sequence ID" value="MCX2741039.1"/>
    <property type="molecule type" value="Genomic_DNA"/>
</dbReference>
<keyword evidence="2" id="KW-1185">Reference proteome</keyword>
<proteinExistence type="predicted"/>